<keyword evidence="4" id="KW-1185">Reference proteome</keyword>
<comment type="similarity">
    <text evidence="1">Belongs to the short-chain dehydrogenases/reductases (SDR) family.</text>
</comment>
<dbReference type="RefSeq" id="WP_191323545.1">
    <property type="nucleotide sequence ID" value="NZ_BMZP01000004.1"/>
</dbReference>
<dbReference type="Pfam" id="PF13561">
    <property type="entry name" value="adh_short_C2"/>
    <property type="match status" value="1"/>
</dbReference>
<dbReference type="Proteomes" id="UP001595683">
    <property type="component" value="Unassembled WGS sequence"/>
</dbReference>
<dbReference type="CDD" id="cd05233">
    <property type="entry name" value="SDR_c"/>
    <property type="match status" value="1"/>
</dbReference>
<reference evidence="4" key="1">
    <citation type="journal article" date="2019" name="Int. J. Syst. Evol. Microbiol.">
        <title>The Global Catalogue of Microorganisms (GCM) 10K type strain sequencing project: providing services to taxonomists for standard genome sequencing and annotation.</title>
        <authorList>
            <consortium name="The Broad Institute Genomics Platform"/>
            <consortium name="The Broad Institute Genome Sequencing Center for Infectious Disease"/>
            <person name="Wu L."/>
            <person name="Ma J."/>
        </authorList>
    </citation>
    <scope>NUCLEOTIDE SEQUENCE [LARGE SCALE GENOMIC DNA]</scope>
    <source>
        <strain evidence="4">KCTC 42224</strain>
    </source>
</reference>
<dbReference type="EMBL" id="JBHRYE010000022">
    <property type="protein sequence ID" value="MFC3672485.1"/>
    <property type="molecule type" value="Genomic_DNA"/>
</dbReference>
<accession>A0ABV7V4Y7</accession>
<dbReference type="InterPro" id="IPR002347">
    <property type="entry name" value="SDR_fam"/>
</dbReference>
<proteinExistence type="inferred from homology"/>
<dbReference type="PANTHER" id="PTHR43639:SF1">
    <property type="entry name" value="SHORT-CHAIN DEHYDROGENASE_REDUCTASE FAMILY PROTEIN"/>
    <property type="match status" value="1"/>
</dbReference>
<dbReference type="InterPro" id="IPR036291">
    <property type="entry name" value="NAD(P)-bd_dom_sf"/>
</dbReference>
<keyword evidence="2 3" id="KW-0560">Oxidoreductase</keyword>
<sequence length="246" mass="25970">MATVIVAGGATGIGRASALGFRARGDDVVLIDHREEAAQVAAEDLPGRCLFMAADLADPAVPARAVALAVETFGGLDSVLVTAALMQSAALAEWTPQMWAQSVNLNLAMPFFLAQAAAPHLRRSENPSIVLISSTGALRGHAGMSAYQATKAALPGLTRSLTAELGPDGIRVNCIMPGWIETPFNDPFWQYQPDPAEKRRAIEAQIPLRRQGEPMDVASMVLFLCSPQGRYIAGTSIVIDGGYTAV</sequence>
<dbReference type="Gene3D" id="3.40.50.720">
    <property type="entry name" value="NAD(P)-binding Rossmann-like Domain"/>
    <property type="match status" value="1"/>
</dbReference>
<gene>
    <name evidence="3" type="ORF">ACFOOT_13760</name>
</gene>
<evidence type="ECO:0000256" key="1">
    <source>
        <dbReference type="ARBA" id="ARBA00006484"/>
    </source>
</evidence>
<evidence type="ECO:0000313" key="4">
    <source>
        <dbReference type="Proteomes" id="UP001595683"/>
    </source>
</evidence>
<dbReference type="SUPFAM" id="SSF51735">
    <property type="entry name" value="NAD(P)-binding Rossmann-fold domains"/>
    <property type="match status" value="1"/>
</dbReference>
<dbReference type="PRINTS" id="PR00081">
    <property type="entry name" value="GDHRDH"/>
</dbReference>
<dbReference type="PANTHER" id="PTHR43639">
    <property type="entry name" value="OXIDOREDUCTASE, SHORT-CHAIN DEHYDROGENASE/REDUCTASE FAMILY (AFU_ORTHOLOGUE AFUA_5G02870)"/>
    <property type="match status" value="1"/>
</dbReference>
<protein>
    <submittedName>
        <fullName evidence="3">SDR family NAD(P)-dependent oxidoreductase</fullName>
        <ecNumber evidence="3">1.1.1.-</ecNumber>
    </submittedName>
</protein>
<comment type="caution">
    <text evidence="3">The sequence shown here is derived from an EMBL/GenBank/DDBJ whole genome shotgun (WGS) entry which is preliminary data.</text>
</comment>
<name>A0ABV7V4Y7_9SPHN</name>
<evidence type="ECO:0000256" key="2">
    <source>
        <dbReference type="ARBA" id="ARBA00023002"/>
    </source>
</evidence>
<organism evidence="3 4">
    <name type="scientific">Novosphingobium pokkalii</name>
    <dbReference type="NCBI Taxonomy" id="1770194"/>
    <lineage>
        <taxon>Bacteria</taxon>
        <taxon>Pseudomonadati</taxon>
        <taxon>Pseudomonadota</taxon>
        <taxon>Alphaproteobacteria</taxon>
        <taxon>Sphingomonadales</taxon>
        <taxon>Sphingomonadaceae</taxon>
        <taxon>Novosphingobium</taxon>
    </lineage>
</organism>
<dbReference type="EC" id="1.1.1.-" evidence="3"/>
<dbReference type="GO" id="GO:0016491">
    <property type="term" value="F:oxidoreductase activity"/>
    <property type="evidence" value="ECO:0007669"/>
    <property type="project" value="UniProtKB-KW"/>
</dbReference>
<evidence type="ECO:0000313" key="3">
    <source>
        <dbReference type="EMBL" id="MFC3672485.1"/>
    </source>
</evidence>